<dbReference type="PANTHER" id="PTHR42698:SF1">
    <property type="entry name" value="GTPASE ERA, MITOCHONDRIAL"/>
    <property type="match status" value="1"/>
</dbReference>
<protein>
    <recommendedName>
        <fullName evidence="2">G domain-containing protein</fullName>
    </recommendedName>
</protein>
<feature type="compositionally biased region" description="Gly residues" evidence="1">
    <location>
        <begin position="237"/>
        <end position="246"/>
    </location>
</feature>
<keyword evidence="4" id="KW-1185">Reference proteome</keyword>
<evidence type="ECO:0000313" key="4">
    <source>
        <dbReference type="Proteomes" id="UP000218209"/>
    </source>
</evidence>
<name>A0A1X6P7Q5_PORUM</name>
<dbReference type="GO" id="GO:0000028">
    <property type="term" value="P:ribosomal small subunit assembly"/>
    <property type="evidence" value="ECO:0007669"/>
    <property type="project" value="TreeGrafter"/>
</dbReference>
<dbReference type="OrthoDB" id="8954335at2759"/>
<gene>
    <name evidence="3" type="ORF">BU14_0169s0023</name>
</gene>
<evidence type="ECO:0000256" key="1">
    <source>
        <dbReference type="SAM" id="MobiDB-lite"/>
    </source>
</evidence>
<organism evidence="3 4">
    <name type="scientific">Porphyra umbilicalis</name>
    <name type="common">Purple laver</name>
    <name type="synonym">Red alga</name>
    <dbReference type="NCBI Taxonomy" id="2786"/>
    <lineage>
        <taxon>Eukaryota</taxon>
        <taxon>Rhodophyta</taxon>
        <taxon>Bangiophyceae</taxon>
        <taxon>Bangiales</taxon>
        <taxon>Bangiaceae</taxon>
        <taxon>Porphyra</taxon>
    </lineage>
</organism>
<evidence type="ECO:0000313" key="3">
    <source>
        <dbReference type="EMBL" id="OSX76922.1"/>
    </source>
</evidence>
<evidence type="ECO:0000259" key="2">
    <source>
        <dbReference type="Pfam" id="PF01926"/>
    </source>
</evidence>
<accession>A0A1X6P7Q5</accession>
<sequence length="437" mass="44722">MPPPLPHLPPHPPAGCRRLATGLPRGGPPPPSRRPPPLAPTTASVLGPTAAFTSPSPPPPPSPAAAGTPPPPLHPPLHHRGAGGPPNAGKSTVLNALLRTRLSAVFLRVNATRRAVIGALTDGGATQAAAMDTPGILGRGWGGRALERGWRELARTGWAAAAAAETVVLVVDARGGERAVARAVRLGEELVRCFAAARAREAQEGETEEGHEGVVGGVEAGEPPAPGRAARLARAPAGGGCQGGGACRRRRCRGGSRRGGHPPPPQAPPPPPLEGDPLPHPRPLILALSKLDRRSSQRGVLLDFAATLVEGIPGFAAAFRPEVHYTAAGVRGGGGGGRGGRRADAPGVAALRDALTAGASAGKWAYPAPPPCATGWSGLTERERVDHVLWEKLIHRLHEELPYQVELAGLVDGVPMMAAPEALAAWAGWGVPPLQGV</sequence>
<feature type="domain" description="G" evidence="2">
    <location>
        <begin position="84"/>
        <end position="176"/>
    </location>
</feature>
<dbReference type="PANTHER" id="PTHR42698">
    <property type="entry name" value="GTPASE ERA"/>
    <property type="match status" value="1"/>
</dbReference>
<feature type="compositionally biased region" description="Pro residues" evidence="1">
    <location>
        <begin position="261"/>
        <end position="281"/>
    </location>
</feature>
<feature type="region of interest" description="Disordered" evidence="1">
    <location>
        <begin position="200"/>
        <end position="281"/>
    </location>
</feature>
<dbReference type="GO" id="GO:0043024">
    <property type="term" value="F:ribosomal small subunit binding"/>
    <property type="evidence" value="ECO:0007669"/>
    <property type="project" value="TreeGrafter"/>
</dbReference>
<dbReference type="Proteomes" id="UP000218209">
    <property type="component" value="Unassembled WGS sequence"/>
</dbReference>
<feature type="compositionally biased region" description="Basic and acidic residues" evidence="1">
    <location>
        <begin position="200"/>
        <end position="212"/>
    </location>
</feature>
<dbReference type="SUPFAM" id="SSF52540">
    <property type="entry name" value="P-loop containing nucleoside triphosphate hydrolases"/>
    <property type="match status" value="1"/>
</dbReference>
<dbReference type="GO" id="GO:0005525">
    <property type="term" value="F:GTP binding"/>
    <property type="evidence" value="ECO:0007669"/>
    <property type="project" value="InterPro"/>
</dbReference>
<dbReference type="GO" id="GO:0019843">
    <property type="term" value="F:rRNA binding"/>
    <property type="evidence" value="ECO:0007669"/>
    <property type="project" value="TreeGrafter"/>
</dbReference>
<feature type="compositionally biased region" description="Pro residues" evidence="1">
    <location>
        <begin position="26"/>
        <end position="39"/>
    </location>
</feature>
<dbReference type="EMBL" id="KV918851">
    <property type="protein sequence ID" value="OSX76922.1"/>
    <property type="molecule type" value="Genomic_DNA"/>
</dbReference>
<feature type="compositionally biased region" description="Low complexity" evidence="1">
    <location>
        <begin position="227"/>
        <end position="236"/>
    </location>
</feature>
<dbReference type="Pfam" id="PF01926">
    <property type="entry name" value="MMR_HSR1"/>
    <property type="match status" value="1"/>
</dbReference>
<dbReference type="InterPro" id="IPR006073">
    <property type="entry name" value="GTP-bd"/>
</dbReference>
<feature type="compositionally biased region" description="Low complexity" evidence="1">
    <location>
        <begin position="40"/>
        <end position="54"/>
    </location>
</feature>
<proteinExistence type="predicted"/>
<feature type="compositionally biased region" description="Pro residues" evidence="1">
    <location>
        <begin position="1"/>
        <end position="13"/>
    </location>
</feature>
<reference evidence="3 4" key="1">
    <citation type="submission" date="2017-03" db="EMBL/GenBank/DDBJ databases">
        <title>WGS assembly of Porphyra umbilicalis.</title>
        <authorList>
            <person name="Brawley S.H."/>
            <person name="Blouin N.A."/>
            <person name="Ficko-Blean E."/>
            <person name="Wheeler G.L."/>
            <person name="Lohr M."/>
            <person name="Goodson H.V."/>
            <person name="Jenkins J.W."/>
            <person name="Blaby-Haas C.E."/>
            <person name="Helliwell K.E."/>
            <person name="Chan C."/>
            <person name="Marriage T."/>
            <person name="Bhattacharya D."/>
            <person name="Klein A.S."/>
            <person name="Badis Y."/>
            <person name="Brodie J."/>
            <person name="Cao Y."/>
            <person name="Collen J."/>
            <person name="Dittami S.M."/>
            <person name="Gachon C.M."/>
            <person name="Green B.R."/>
            <person name="Karpowicz S."/>
            <person name="Kim J.W."/>
            <person name="Kudahl U."/>
            <person name="Lin S."/>
            <person name="Michel G."/>
            <person name="Mittag M."/>
            <person name="Olson B.J."/>
            <person name="Pangilinan J."/>
            <person name="Peng Y."/>
            <person name="Qiu H."/>
            <person name="Shu S."/>
            <person name="Singer J.T."/>
            <person name="Smith A.G."/>
            <person name="Sprecher B.N."/>
            <person name="Wagner V."/>
            <person name="Wang W."/>
            <person name="Wang Z.-Y."/>
            <person name="Yan J."/>
            <person name="Yarish C."/>
            <person name="Zoeuner-Riek S."/>
            <person name="Zhuang Y."/>
            <person name="Zou Y."/>
            <person name="Lindquist E.A."/>
            <person name="Grimwood J."/>
            <person name="Barry K."/>
            <person name="Rokhsar D.S."/>
            <person name="Schmutz J."/>
            <person name="Stiller J.W."/>
            <person name="Grossman A.R."/>
            <person name="Prochnik S.E."/>
        </authorList>
    </citation>
    <scope>NUCLEOTIDE SEQUENCE [LARGE SCALE GENOMIC DNA]</scope>
    <source>
        <strain evidence="3">4086291</strain>
    </source>
</reference>
<dbReference type="Gene3D" id="3.40.50.300">
    <property type="entry name" value="P-loop containing nucleotide triphosphate hydrolases"/>
    <property type="match status" value="1"/>
</dbReference>
<dbReference type="InterPro" id="IPR005662">
    <property type="entry name" value="GTPase_Era-like"/>
</dbReference>
<feature type="compositionally biased region" description="Pro residues" evidence="1">
    <location>
        <begin position="55"/>
        <end position="75"/>
    </location>
</feature>
<dbReference type="InterPro" id="IPR027417">
    <property type="entry name" value="P-loop_NTPase"/>
</dbReference>
<feature type="region of interest" description="Disordered" evidence="1">
    <location>
        <begin position="1"/>
        <end position="90"/>
    </location>
</feature>
<dbReference type="AlphaFoldDB" id="A0A1X6P7Q5"/>
<feature type="compositionally biased region" description="Basic residues" evidence="1">
    <location>
        <begin position="247"/>
        <end position="260"/>
    </location>
</feature>